<sequence length="1421" mass="159918">MYLKLGEHGYVECGGRPELSFEGFRNYTFAAWIRMNEHGQGGTLWAKSDSVSDVEYLVYIDGNTRKVNAYRNVEDWVAVSETILQPNQWYHIATTYEAPISGPWPQRFPSRLYINGVLEGEMYSTSIPGYKHSPFMIGAGYNANGQHASFGGDIRELRVWDAALTKEEIRQEMESSVPIHQGIVSWFNFQKATGPQEAGVHLGGGASLFDDSPMITLSNQSQITQHYWTSFYEPLTEAESNQIVGEIEPDGSLAFYTSLSNPIQPEANGLTFRIREESNGTGWMEENLHIPAISTKLYYSKNSGSEGHELVTLGQTTNNLRELAVWSVHHQEGTVSKRVSTLINSKFEQLYSHTHEGSHQTIVYLYAEQLRRLIGYDMESMRYFEMILNEELGSFIERQEPEYYVEPKQGISPDFYYLSKQGRLYAILELNNAPDIILDQAQILLPCQGIRSGAVIEDYEQNIHMFMIDSNGQLQYGKGKFEQFMHHPDQTSWTPLFDRTFKSVQGAIVDKRIELFLTTETDELQYASYDFAEWELPAYVGVPCSSLIVCPSWNGETNLLALKEKEIHRVRRNRNTGYWSSDRIRLEAKVKAAQEFLSYSTQIFVVDQDDNPLANEMIEIEAEKDTLLLVNQKRHLLRSGGKLTVPTLMDGTISIILQAESLYTFALKARPVRRPEVEMVIDPHQDIKRRLSALTTDDLMQAKENGVYLVPDQYRNTEALQQVVQGVQNCITIANQPPSANIASNTRLHGEIQSLENSFPFVVFDFTNMTSNEFSNIPLATRNETNLLGGFWDWIWSAGQFVASVVKKAVQVTKMIVEKVVDAVKATFTAIVDGIKRSIQVVFEHVGQVVDAIAGIFNTIGVKAKQLIQYVADKIGWSDIIKAKDTYKSYLTGYFDSMGTMIEVFQDKADYLWKTLDDYRAEGFRKLKEQPYYANTNKLKEEQSKYKLIQRDNRFALIMNPLMGMLGTNNEQINPNERWNDVNSDLQADTLSDSGATILDKLKSSIKEIKEDSSFEDLKSRVSQIASNPSRLYTEGVSLLVDITDLILSATVKGAKVATNVLFDVLRDIVGALADVLKMELQIPVVSDLYEFITGSKLTLIDLLSLVMAICLNIFDGLFNISVNYDKMFQLRDKFTKSYFSNGVRGIQSVNTTQVDPIEELDQDLIQINKYMQVGGFAWITISDTVSLLSSMVKVGRINKFSKKPMDTSKYPNWNNMTQSERTKAKLKQISEDMNQDSTMGAFDFLNLFFSFAPLLRTALIPPVWFSEFGKEWRRGWANAAGICIWGLQTIFALGSVLCGSIWIIVSKAMKYFNVNLRGGLRAFTDKISPYVVIFFQVLTTLSSLSFAIISCCAPKDSNNNPNGVAIANNFVIFASYGFGTTATILGLSKSNIYVAAAAAACTGLMVLSDGTSLGLTAAQL</sequence>
<keyword evidence="2" id="KW-1015">Disulfide bond</keyword>
<protein>
    <submittedName>
        <fullName evidence="5">LamG domain-containing protein</fullName>
    </submittedName>
</protein>
<evidence type="ECO:0000259" key="4">
    <source>
        <dbReference type="SMART" id="SM00560"/>
    </source>
</evidence>
<feature type="domain" description="LamG-like jellyroll fold" evidence="4">
    <location>
        <begin position="25"/>
        <end position="167"/>
    </location>
</feature>
<comment type="caution">
    <text evidence="5">The sequence shown here is derived from an EMBL/GenBank/DDBJ whole genome shotgun (WGS) entry which is preliminary data.</text>
</comment>
<keyword evidence="1" id="KW-0732">Signal</keyword>
<evidence type="ECO:0000313" key="5">
    <source>
        <dbReference type="EMBL" id="NEW04709.1"/>
    </source>
</evidence>
<feature type="transmembrane region" description="Helical" evidence="3">
    <location>
        <begin position="1286"/>
        <end position="1307"/>
    </location>
</feature>
<dbReference type="Gene3D" id="2.60.120.200">
    <property type="match status" value="1"/>
</dbReference>
<keyword evidence="3" id="KW-0472">Membrane</keyword>
<dbReference type="InterPro" id="IPR013320">
    <property type="entry name" value="ConA-like_dom_sf"/>
</dbReference>
<name>A0A6G3ZSZ1_9BACL</name>
<gene>
    <name evidence="5" type="ORF">GK047_01575</name>
</gene>
<evidence type="ECO:0000256" key="2">
    <source>
        <dbReference type="ARBA" id="ARBA00023157"/>
    </source>
</evidence>
<keyword evidence="3" id="KW-0812">Transmembrane</keyword>
<dbReference type="InterPro" id="IPR006558">
    <property type="entry name" value="LamG-like"/>
</dbReference>
<dbReference type="RefSeq" id="WP_163940420.1">
    <property type="nucleotide sequence ID" value="NZ_JAAIKC010000001.1"/>
</dbReference>
<feature type="transmembrane region" description="Helical" evidence="3">
    <location>
        <begin position="1328"/>
        <end position="1350"/>
    </location>
</feature>
<dbReference type="Pfam" id="PF13385">
    <property type="entry name" value="Laminin_G_3"/>
    <property type="match status" value="1"/>
</dbReference>
<dbReference type="SMART" id="SM00560">
    <property type="entry name" value="LamGL"/>
    <property type="match status" value="1"/>
</dbReference>
<dbReference type="EMBL" id="JAAIKC010000001">
    <property type="protein sequence ID" value="NEW04709.1"/>
    <property type="molecule type" value="Genomic_DNA"/>
</dbReference>
<feature type="transmembrane region" description="Helical" evidence="3">
    <location>
        <begin position="1103"/>
        <end position="1125"/>
    </location>
</feature>
<proteinExistence type="predicted"/>
<feature type="transmembrane region" description="Helical" evidence="3">
    <location>
        <begin position="1245"/>
        <end position="1266"/>
    </location>
</feature>
<keyword evidence="3" id="KW-1133">Transmembrane helix</keyword>
<dbReference type="SUPFAM" id="SSF49899">
    <property type="entry name" value="Concanavalin A-like lectins/glucanases"/>
    <property type="match status" value="1"/>
</dbReference>
<organism evidence="5">
    <name type="scientific">Paenibacillus sp. SYP-B3998</name>
    <dbReference type="NCBI Taxonomy" id="2678564"/>
    <lineage>
        <taxon>Bacteria</taxon>
        <taxon>Bacillati</taxon>
        <taxon>Bacillota</taxon>
        <taxon>Bacilli</taxon>
        <taxon>Bacillales</taxon>
        <taxon>Paenibacillaceae</taxon>
        <taxon>Paenibacillus</taxon>
    </lineage>
</organism>
<evidence type="ECO:0000256" key="1">
    <source>
        <dbReference type="ARBA" id="ARBA00022729"/>
    </source>
</evidence>
<evidence type="ECO:0000256" key="3">
    <source>
        <dbReference type="SAM" id="Phobius"/>
    </source>
</evidence>
<reference evidence="5" key="1">
    <citation type="submission" date="2020-02" db="EMBL/GenBank/DDBJ databases">
        <authorList>
            <person name="Shen X.-R."/>
            <person name="Zhang Y.-X."/>
        </authorList>
    </citation>
    <scope>NUCLEOTIDE SEQUENCE</scope>
    <source>
        <strain evidence="5">SYP-B3998</strain>
    </source>
</reference>
<accession>A0A6G3ZSZ1</accession>